<protein>
    <submittedName>
        <fullName evidence="2">Uncharacterized protein</fullName>
    </submittedName>
</protein>
<dbReference type="GeneID" id="29066611"/>
<proteinExistence type="predicted"/>
<dbReference type="RefSeq" id="YP_009288046.1">
    <property type="nucleotide sequence ID" value="NC_031080.1"/>
</dbReference>
<evidence type="ECO:0000313" key="2">
    <source>
        <dbReference type="EMBL" id="AON96933.1"/>
    </source>
</evidence>
<keyword evidence="3" id="KW-1185">Reference proteome</keyword>
<keyword evidence="1" id="KW-0812">Transmembrane</keyword>
<evidence type="ECO:0000313" key="3">
    <source>
        <dbReference type="Proteomes" id="UP000204231"/>
    </source>
</evidence>
<reference evidence="2 3" key="1">
    <citation type="submission" date="2016-08" db="EMBL/GenBank/DDBJ databases">
        <authorList>
            <person name="Acevedo E."/>
            <person name="Azhar M."/>
            <person name="Golebiewska U.P."/>
            <person name="Grzywna D."/>
            <person name="Guardiola R."/>
            <person name="Jackson O."/>
            <person name="John N."/>
            <person name="Kanavatsas C."/>
            <person name="Khan S."/>
            <person name="Leong J."/>
            <person name="Mansilla E."/>
            <person name="Muladjanov Y."/>
            <person name="Nouel J."/>
            <person name="Oh S."/>
            <person name="Oppedisano M."/>
            <person name="Sajid A."/>
            <person name="Samper M."/>
            <person name="Ugbeva O."/>
            <person name="Delesalle V.A."/>
            <person name="Garlena R.A."/>
            <person name="Russell D.A."/>
            <person name="Pope W.H."/>
            <person name="Jacobs-Sera D."/>
            <person name="Hendrix R.W."/>
            <person name="Hatfull G.F."/>
        </authorList>
    </citation>
    <scope>NUCLEOTIDE SEQUENCE [LARGE SCALE GENOMIC DNA]</scope>
</reference>
<dbReference type="KEGG" id="vg:29066611"/>
<feature type="transmembrane region" description="Helical" evidence="1">
    <location>
        <begin position="6"/>
        <end position="28"/>
    </location>
</feature>
<gene>
    <name evidence="2" type="ORF">SEA_TONENILI_213</name>
</gene>
<name>A0A1C9EHG3_9CAUD</name>
<sequence>MTWYLVVRALCIFAFVMGVIFLIVAGCCAGDGVPRRAWPFLGASVLLGLVGCLLVGVGWGPEHP</sequence>
<organism evidence="2 3">
    <name type="scientific">Mycobacterium phage Tonenili</name>
    <dbReference type="NCBI Taxonomy" id="1891703"/>
    <lineage>
        <taxon>Viruses</taxon>
        <taxon>Duplodnaviria</taxon>
        <taxon>Heunggongvirae</taxon>
        <taxon>Uroviricota</taxon>
        <taxon>Caudoviricetes</taxon>
        <taxon>Ceeclamvirinae</taxon>
        <taxon>Bixzunavirus</taxon>
        <taxon>Bixzunavirus tonenili</taxon>
    </lineage>
</organism>
<keyword evidence="1" id="KW-1133">Transmembrane helix</keyword>
<accession>A0A1C9EHG3</accession>
<keyword evidence="1" id="KW-0472">Membrane</keyword>
<dbReference type="Proteomes" id="UP000204231">
    <property type="component" value="Segment"/>
</dbReference>
<evidence type="ECO:0000256" key="1">
    <source>
        <dbReference type="SAM" id="Phobius"/>
    </source>
</evidence>
<dbReference type="EMBL" id="KX752698">
    <property type="protein sequence ID" value="AON96933.1"/>
    <property type="molecule type" value="Genomic_DNA"/>
</dbReference>
<feature type="transmembrane region" description="Helical" evidence="1">
    <location>
        <begin position="40"/>
        <end position="59"/>
    </location>
</feature>